<organism evidence="1 2">
    <name type="scientific">Echinococcus multilocularis</name>
    <name type="common">Fox tapeworm</name>
    <dbReference type="NCBI Taxonomy" id="6211"/>
    <lineage>
        <taxon>Eukaryota</taxon>
        <taxon>Metazoa</taxon>
        <taxon>Spiralia</taxon>
        <taxon>Lophotrochozoa</taxon>
        <taxon>Platyhelminthes</taxon>
        <taxon>Cestoda</taxon>
        <taxon>Eucestoda</taxon>
        <taxon>Cyclophyllidea</taxon>
        <taxon>Taeniidae</taxon>
        <taxon>Echinococcus</taxon>
    </lineage>
</organism>
<gene>
    <name evidence="1" type="ORF">EmuJ_001037100</name>
</gene>
<dbReference type="STRING" id="6211.A0A068YDL8"/>
<reference evidence="1" key="1">
    <citation type="journal article" date="2013" name="Nature">
        <title>The genomes of four tapeworm species reveal adaptations to parasitism.</title>
        <authorList>
            <person name="Tsai I.J."/>
            <person name="Zarowiecki M."/>
            <person name="Holroyd N."/>
            <person name="Garciarrubio A."/>
            <person name="Sanchez-Flores A."/>
            <person name="Brooks K.L."/>
            <person name="Tracey A."/>
            <person name="Bobes R.J."/>
            <person name="Fragoso G."/>
            <person name="Sciutto E."/>
            <person name="Aslett M."/>
            <person name="Beasley H."/>
            <person name="Bennett H.M."/>
            <person name="Cai J."/>
            <person name="Camicia F."/>
            <person name="Clark R."/>
            <person name="Cucher M."/>
            <person name="De Silva N."/>
            <person name="Day T.A."/>
            <person name="Deplazes P."/>
            <person name="Estrada K."/>
            <person name="Fernandez C."/>
            <person name="Holland P.W."/>
            <person name="Hou J."/>
            <person name="Hu S."/>
            <person name="Huckvale T."/>
            <person name="Hung S.S."/>
            <person name="Kamenetzky L."/>
            <person name="Keane J.A."/>
            <person name="Kiss F."/>
            <person name="Koziol U."/>
            <person name="Lambert O."/>
            <person name="Liu K."/>
            <person name="Luo X."/>
            <person name="Luo Y."/>
            <person name="Macchiaroli N."/>
            <person name="Nichol S."/>
            <person name="Paps J."/>
            <person name="Parkinson J."/>
            <person name="Pouchkina-Stantcheva N."/>
            <person name="Riddiford N."/>
            <person name="Rosenzvit M."/>
            <person name="Salinas G."/>
            <person name="Wasmuth J.D."/>
            <person name="Zamanian M."/>
            <person name="Zheng Y."/>
            <person name="Cai X."/>
            <person name="Soberon X."/>
            <person name="Olson P.D."/>
            <person name="Laclette J.P."/>
            <person name="Brehm K."/>
            <person name="Berriman M."/>
            <person name="Garciarrubio A."/>
            <person name="Bobes R.J."/>
            <person name="Fragoso G."/>
            <person name="Sanchez-Flores A."/>
            <person name="Estrada K."/>
            <person name="Cevallos M.A."/>
            <person name="Morett E."/>
            <person name="Gonzalez V."/>
            <person name="Portillo T."/>
            <person name="Ochoa-Leyva A."/>
            <person name="Jose M.V."/>
            <person name="Sciutto E."/>
            <person name="Landa A."/>
            <person name="Jimenez L."/>
            <person name="Valdes V."/>
            <person name="Carrero J.C."/>
            <person name="Larralde C."/>
            <person name="Morales-Montor J."/>
            <person name="Limon-Lason J."/>
            <person name="Soberon X."/>
            <person name="Laclette J.P."/>
        </authorList>
    </citation>
    <scope>NUCLEOTIDE SEQUENCE [LARGE SCALE GENOMIC DNA]</scope>
</reference>
<evidence type="ECO:0000313" key="1">
    <source>
        <dbReference type="EMBL" id="CDS42656.1"/>
    </source>
</evidence>
<reference evidence="1" key="2">
    <citation type="submission" date="2015-11" db="EMBL/GenBank/DDBJ databases">
        <authorList>
            <person name="Zhang Y."/>
            <person name="Guo Z."/>
        </authorList>
    </citation>
    <scope>NUCLEOTIDE SEQUENCE</scope>
</reference>
<dbReference type="AlphaFoldDB" id="A0A068YDL8"/>
<proteinExistence type="predicted"/>
<protein>
    <submittedName>
        <fullName evidence="1">Ankyrin repeat domain protein</fullName>
    </submittedName>
</protein>
<sequence>MDLLVQSYCLVELKKTLRARQCPPELPQALIELFEEQEDERHTQALKHQSEREQLRLCAEQSVLRAQTRATIALANQPRPLSFCSVMALKGFTYLPAFKDPEHRVRSALKCSPFP</sequence>
<keyword evidence="2" id="KW-1185">Reference proteome</keyword>
<dbReference type="EMBL" id="LN902842">
    <property type="protein sequence ID" value="CDS42656.1"/>
    <property type="molecule type" value="Genomic_DNA"/>
</dbReference>
<evidence type="ECO:0000313" key="2">
    <source>
        <dbReference type="Proteomes" id="UP000017246"/>
    </source>
</evidence>
<name>A0A068YDL8_ECHMU</name>
<accession>A0A068YDL8</accession>
<dbReference type="OrthoDB" id="194358at2759"/>
<dbReference type="Proteomes" id="UP000017246">
    <property type="component" value="Unassembled WGS sequence"/>
</dbReference>